<accession>A0ABV6CPW5</accession>
<dbReference type="InterPro" id="IPR011006">
    <property type="entry name" value="CheY-like_superfamily"/>
</dbReference>
<evidence type="ECO:0000313" key="3">
    <source>
        <dbReference type="EMBL" id="MFC0202774.1"/>
    </source>
</evidence>
<dbReference type="PROSITE" id="PS50110">
    <property type="entry name" value="RESPONSE_REGULATORY"/>
    <property type="match status" value="1"/>
</dbReference>
<name>A0ABV6CPW5_9SPHN</name>
<dbReference type="Pfam" id="PF00072">
    <property type="entry name" value="Response_reg"/>
    <property type="match status" value="1"/>
</dbReference>
<keyword evidence="1" id="KW-0597">Phosphoprotein</keyword>
<protein>
    <submittedName>
        <fullName evidence="3">Response regulator</fullName>
    </submittedName>
</protein>
<keyword evidence="4" id="KW-1185">Reference proteome</keyword>
<reference evidence="3 4" key="1">
    <citation type="submission" date="2024-09" db="EMBL/GenBank/DDBJ databases">
        <authorList>
            <person name="Sun Q."/>
            <person name="Mori K."/>
        </authorList>
    </citation>
    <scope>NUCLEOTIDE SEQUENCE [LARGE SCALE GENOMIC DNA]</scope>
    <source>
        <strain evidence="3 4">CCM 7706</strain>
    </source>
</reference>
<gene>
    <name evidence="3" type="ORF">ACFFJC_00645</name>
</gene>
<dbReference type="Proteomes" id="UP001589798">
    <property type="component" value="Unassembled WGS sequence"/>
</dbReference>
<organism evidence="3 4">
    <name type="scientific">Novosphingobium soli</name>
    <dbReference type="NCBI Taxonomy" id="574956"/>
    <lineage>
        <taxon>Bacteria</taxon>
        <taxon>Pseudomonadati</taxon>
        <taxon>Pseudomonadota</taxon>
        <taxon>Alphaproteobacteria</taxon>
        <taxon>Sphingomonadales</taxon>
        <taxon>Sphingomonadaceae</taxon>
        <taxon>Novosphingobium</taxon>
    </lineage>
</organism>
<feature type="modified residue" description="4-aspartylphosphate" evidence="1">
    <location>
        <position position="74"/>
    </location>
</feature>
<dbReference type="Gene3D" id="3.40.50.2300">
    <property type="match status" value="1"/>
</dbReference>
<dbReference type="RefSeq" id="WP_379485642.1">
    <property type="nucleotide sequence ID" value="NZ_JBHLWK010000001.1"/>
</dbReference>
<sequence>MWTTTRASPPETSGRVLGVSLTSAGKILIVEDEFLVALQLEDILADGGHAVIGTVPDLASLERLGEVPDVALVDLNLRDGLTGPAIARDIAGRYGSRVIYVTANPGQIDKPAPTAVGVVQKPFTRQAILSAISYALSGCPDSGRPAELEPLRQAQSG</sequence>
<comment type="caution">
    <text evidence="3">The sequence shown here is derived from an EMBL/GenBank/DDBJ whole genome shotgun (WGS) entry which is preliminary data.</text>
</comment>
<dbReference type="EMBL" id="JBHLWK010000001">
    <property type="protein sequence ID" value="MFC0202774.1"/>
    <property type="molecule type" value="Genomic_DNA"/>
</dbReference>
<dbReference type="SUPFAM" id="SSF52172">
    <property type="entry name" value="CheY-like"/>
    <property type="match status" value="1"/>
</dbReference>
<evidence type="ECO:0000256" key="1">
    <source>
        <dbReference type="PROSITE-ProRule" id="PRU00169"/>
    </source>
</evidence>
<evidence type="ECO:0000313" key="4">
    <source>
        <dbReference type="Proteomes" id="UP001589798"/>
    </source>
</evidence>
<feature type="domain" description="Response regulatory" evidence="2">
    <location>
        <begin position="26"/>
        <end position="136"/>
    </location>
</feature>
<dbReference type="InterPro" id="IPR001789">
    <property type="entry name" value="Sig_transdc_resp-reg_receiver"/>
</dbReference>
<dbReference type="SMART" id="SM00448">
    <property type="entry name" value="REC"/>
    <property type="match status" value="1"/>
</dbReference>
<proteinExistence type="predicted"/>
<evidence type="ECO:0000259" key="2">
    <source>
        <dbReference type="PROSITE" id="PS50110"/>
    </source>
</evidence>